<evidence type="ECO:0000313" key="2">
    <source>
        <dbReference type="EMBL" id="PWA22350.1"/>
    </source>
</evidence>
<accession>A0A315VGG2</accession>
<evidence type="ECO:0000256" key="1">
    <source>
        <dbReference type="SAM" id="MobiDB-lite"/>
    </source>
</evidence>
<organism evidence="2 3">
    <name type="scientific">Gambusia affinis</name>
    <name type="common">Western mosquitofish</name>
    <name type="synonym">Heterandria affinis</name>
    <dbReference type="NCBI Taxonomy" id="33528"/>
    <lineage>
        <taxon>Eukaryota</taxon>
        <taxon>Metazoa</taxon>
        <taxon>Chordata</taxon>
        <taxon>Craniata</taxon>
        <taxon>Vertebrata</taxon>
        <taxon>Euteleostomi</taxon>
        <taxon>Actinopterygii</taxon>
        <taxon>Neopterygii</taxon>
        <taxon>Teleostei</taxon>
        <taxon>Neoteleostei</taxon>
        <taxon>Acanthomorphata</taxon>
        <taxon>Ovalentaria</taxon>
        <taxon>Atherinomorphae</taxon>
        <taxon>Cyprinodontiformes</taxon>
        <taxon>Poeciliidae</taxon>
        <taxon>Poeciliinae</taxon>
        <taxon>Gambusia</taxon>
    </lineage>
</organism>
<dbReference type="AlphaFoldDB" id="A0A315VGG2"/>
<name>A0A315VGG2_GAMAF</name>
<dbReference type="EMBL" id="NHOQ01001755">
    <property type="protein sequence ID" value="PWA22350.1"/>
    <property type="molecule type" value="Genomic_DNA"/>
</dbReference>
<gene>
    <name evidence="2" type="ORF">CCH79_00018222</name>
</gene>
<comment type="caution">
    <text evidence="2">The sequence shown here is derived from an EMBL/GenBank/DDBJ whole genome shotgun (WGS) entry which is preliminary data.</text>
</comment>
<feature type="region of interest" description="Disordered" evidence="1">
    <location>
        <begin position="1"/>
        <end position="53"/>
    </location>
</feature>
<proteinExistence type="predicted"/>
<dbReference type="Proteomes" id="UP000250572">
    <property type="component" value="Unassembled WGS sequence"/>
</dbReference>
<evidence type="ECO:0000313" key="3">
    <source>
        <dbReference type="Proteomes" id="UP000250572"/>
    </source>
</evidence>
<feature type="compositionally biased region" description="Basic and acidic residues" evidence="1">
    <location>
        <begin position="33"/>
        <end position="45"/>
    </location>
</feature>
<reference evidence="2 3" key="1">
    <citation type="journal article" date="2018" name="G3 (Bethesda)">
        <title>A High-Quality Reference Genome for the Invasive Mosquitofish Gambusia affinis Using a Chicago Library.</title>
        <authorList>
            <person name="Hoffberg S.L."/>
            <person name="Troendle N.J."/>
            <person name="Glenn T.C."/>
            <person name="Mahmud O."/>
            <person name="Louha S."/>
            <person name="Chalopin D."/>
            <person name="Bennetzen J.L."/>
            <person name="Mauricio R."/>
        </authorList>
    </citation>
    <scope>NUCLEOTIDE SEQUENCE [LARGE SCALE GENOMIC DNA]</scope>
    <source>
        <strain evidence="2">NE01/NJP1002.9</strain>
        <tissue evidence="2">Muscle</tissue>
    </source>
</reference>
<protein>
    <submittedName>
        <fullName evidence="2">Uncharacterized protein</fullName>
    </submittedName>
</protein>
<sequence length="150" mass="16654">MPERIATGGGERCNEQDQEIDWNERVGSGPASFKDDPNEPPRDRGSPPSGEKLKNCVSCYLSHMDVLGEDLGSLLGRVSAEDHQLDPLRDAVAHHDGSLQRRVVPHRTSHHVAAAKTLPHRSRGCSMPVSFLQDKLDELHLHKDKSREPD</sequence>
<keyword evidence="3" id="KW-1185">Reference proteome</keyword>